<comment type="caution">
    <text evidence="1">The sequence shown here is derived from an EMBL/GenBank/DDBJ whole genome shotgun (WGS) entry which is preliminary data.</text>
</comment>
<protein>
    <submittedName>
        <fullName evidence="1">Uncharacterized protein</fullName>
    </submittedName>
</protein>
<evidence type="ECO:0000313" key="1">
    <source>
        <dbReference type="EMBL" id="MBD2649554.1"/>
    </source>
</evidence>
<dbReference type="EMBL" id="JACJTD010000039">
    <property type="protein sequence ID" value="MBD2649554.1"/>
    <property type="molecule type" value="Genomic_DNA"/>
</dbReference>
<gene>
    <name evidence="1" type="ORF">H6G92_25640</name>
</gene>
<keyword evidence="2" id="KW-1185">Reference proteome</keyword>
<accession>A0ABR8ID93</accession>
<evidence type="ECO:0000313" key="2">
    <source>
        <dbReference type="Proteomes" id="UP000643580"/>
    </source>
</evidence>
<organism evidence="1 2">
    <name type="scientific">Nostoc foliaceum FACHB-393</name>
    <dbReference type="NCBI Taxonomy" id="2692915"/>
    <lineage>
        <taxon>Bacteria</taxon>
        <taxon>Bacillati</taxon>
        <taxon>Cyanobacteriota</taxon>
        <taxon>Cyanophyceae</taxon>
        <taxon>Nostocales</taxon>
        <taxon>Nostocaceae</taxon>
        <taxon>Nostoc</taxon>
        <taxon>Nostoc foliaceum</taxon>
    </lineage>
</organism>
<name>A0ABR8ID93_9NOSO</name>
<dbReference type="RefSeq" id="WP_206758846.1">
    <property type="nucleotide sequence ID" value="NZ_JACJTD010000039.1"/>
</dbReference>
<dbReference type="Proteomes" id="UP000643580">
    <property type="component" value="Unassembled WGS sequence"/>
</dbReference>
<reference evidence="1 2" key="1">
    <citation type="journal article" date="2020" name="ISME J.">
        <title>Comparative genomics reveals insights into cyanobacterial evolution and habitat adaptation.</title>
        <authorList>
            <person name="Chen M.Y."/>
            <person name="Teng W.K."/>
            <person name="Zhao L."/>
            <person name="Hu C.X."/>
            <person name="Zhou Y.K."/>
            <person name="Han B.P."/>
            <person name="Song L.R."/>
            <person name="Shu W.S."/>
        </authorList>
    </citation>
    <scope>NUCLEOTIDE SEQUENCE [LARGE SCALE GENOMIC DNA]</scope>
    <source>
        <strain evidence="1 2">FACHB-393</strain>
    </source>
</reference>
<sequence>MAVVKKTLYSTLEQEDERQAICIGAARPRYPDNSAASGKPHFYFSLLKKATVYTQV</sequence>
<proteinExistence type="predicted"/>